<protein>
    <recommendedName>
        <fullName evidence="4">VCBS repeat-containing protein</fullName>
    </recommendedName>
</protein>
<keyword evidence="1" id="KW-0732">Signal</keyword>
<dbReference type="RefSeq" id="WP_380901548.1">
    <property type="nucleotide sequence ID" value="NZ_JBHUEG010000007.1"/>
</dbReference>
<evidence type="ECO:0000313" key="2">
    <source>
        <dbReference type="EMBL" id="MFD2547109.1"/>
    </source>
</evidence>
<dbReference type="Proteomes" id="UP001597545">
    <property type="component" value="Unassembled WGS sequence"/>
</dbReference>
<keyword evidence="3" id="KW-1185">Reference proteome</keyword>
<sequence>MKYLFVVVLGALLSCQPIGSSTSSSDTAAQGADDTSFFEPEKQADISQSPAPVDIDSVLDYVSDQTFLLGSYRIWEKQDDPAVSLRGEWLQFYRDGGVYKVDDAEVMMKEGYDDCAGVKTKIIESDRNASFLLRIPGVTKKEVPAITVPRTHIWPGEHVPFEWAGESYTLQATGKINATQVVTNDAGKEEVFHDVSDYRLELVLPGGSRYLLAREDGFNDTFVRIDFVGDLDGDNKPDFVLNAPRDYEEERVLVILSSTVTKGKVRLYEACRQFDC</sequence>
<organism evidence="2 3">
    <name type="scientific">Sphingobacterium suaedae</name>
    <dbReference type="NCBI Taxonomy" id="1686402"/>
    <lineage>
        <taxon>Bacteria</taxon>
        <taxon>Pseudomonadati</taxon>
        <taxon>Bacteroidota</taxon>
        <taxon>Sphingobacteriia</taxon>
        <taxon>Sphingobacteriales</taxon>
        <taxon>Sphingobacteriaceae</taxon>
        <taxon>Sphingobacterium</taxon>
    </lineage>
</organism>
<feature type="signal peptide" evidence="1">
    <location>
        <begin position="1"/>
        <end position="19"/>
    </location>
</feature>
<accession>A0ABW5KDU7</accession>
<proteinExistence type="predicted"/>
<dbReference type="PROSITE" id="PS51257">
    <property type="entry name" value="PROKAR_LIPOPROTEIN"/>
    <property type="match status" value="1"/>
</dbReference>
<evidence type="ECO:0000256" key="1">
    <source>
        <dbReference type="SAM" id="SignalP"/>
    </source>
</evidence>
<name>A0ABW5KDU7_9SPHI</name>
<reference evidence="3" key="1">
    <citation type="journal article" date="2019" name="Int. J. Syst. Evol. Microbiol.">
        <title>The Global Catalogue of Microorganisms (GCM) 10K type strain sequencing project: providing services to taxonomists for standard genome sequencing and annotation.</title>
        <authorList>
            <consortium name="The Broad Institute Genomics Platform"/>
            <consortium name="The Broad Institute Genome Sequencing Center for Infectious Disease"/>
            <person name="Wu L."/>
            <person name="Ma J."/>
        </authorList>
    </citation>
    <scope>NUCLEOTIDE SEQUENCE [LARGE SCALE GENOMIC DNA]</scope>
    <source>
        <strain evidence="3">KCTC 42662</strain>
    </source>
</reference>
<evidence type="ECO:0000313" key="3">
    <source>
        <dbReference type="Proteomes" id="UP001597545"/>
    </source>
</evidence>
<evidence type="ECO:0008006" key="4">
    <source>
        <dbReference type="Google" id="ProtNLM"/>
    </source>
</evidence>
<comment type="caution">
    <text evidence="2">The sequence shown here is derived from an EMBL/GenBank/DDBJ whole genome shotgun (WGS) entry which is preliminary data.</text>
</comment>
<dbReference type="EMBL" id="JBHULR010000003">
    <property type="protein sequence ID" value="MFD2547109.1"/>
    <property type="molecule type" value="Genomic_DNA"/>
</dbReference>
<feature type="chain" id="PRO_5046558862" description="VCBS repeat-containing protein" evidence="1">
    <location>
        <begin position="20"/>
        <end position="276"/>
    </location>
</feature>
<gene>
    <name evidence="2" type="ORF">ACFSR5_05540</name>
</gene>